<dbReference type="RefSeq" id="WP_210683364.1">
    <property type="nucleotide sequence ID" value="NZ_JAGMWN010000011.1"/>
</dbReference>
<gene>
    <name evidence="2" type="ORF">KAJ83_17280</name>
</gene>
<evidence type="ECO:0000313" key="3">
    <source>
        <dbReference type="Proteomes" id="UP000672602"/>
    </source>
</evidence>
<dbReference type="EMBL" id="JAGMWN010000011">
    <property type="protein sequence ID" value="MBP5858774.1"/>
    <property type="molecule type" value="Genomic_DNA"/>
</dbReference>
<evidence type="ECO:0000313" key="2">
    <source>
        <dbReference type="EMBL" id="MBP5858774.1"/>
    </source>
</evidence>
<feature type="region of interest" description="Disordered" evidence="1">
    <location>
        <begin position="198"/>
        <end position="225"/>
    </location>
</feature>
<comment type="caution">
    <text evidence="2">The sequence shown here is derived from an EMBL/GenBank/DDBJ whole genome shotgun (WGS) entry which is preliminary data.</text>
</comment>
<proteinExistence type="predicted"/>
<evidence type="ECO:0000256" key="1">
    <source>
        <dbReference type="SAM" id="MobiDB-lite"/>
    </source>
</evidence>
<protein>
    <submittedName>
        <fullName evidence="2">Pyridoxamine 5'-phosphate oxidase family protein</fullName>
    </submittedName>
</protein>
<dbReference type="AlphaFoldDB" id="A0A8J7S8E2"/>
<dbReference type="Gene3D" id="2.30.110.10">
    <property type="entry name" value="Electron Transport, Fmn-binding Protein, Chain A"/>
    <property type="match status" value="1"/>
</dbReference>
<reference evidence="2" key="1">
    <citation type="submission" date="2021-04" db="EMBL/GenBank/DDBJ databases">
        <authorList>
            <person name="Zhang D.-C."/>
        </authorList>
    </citation>
    <scope>NUCLEOTIDE SEQUENCE</scope>
    <source>
        <strain evidence="2">CGMCC 1.15697</strain>
    </source>
</reference>
<sequence>MSAAPDAYPVEPRNRVKRVHEHGRYDRESVHAILDAARVCHVGYVIDGQPYVTPTMHWREGERLYWHGSAASRMLRAVKQAVPVCVTVTLFDGLVLARSAFNHSANYRAAMVFGRARAVEDAVEKEAALDRLMDILVPGRGQELRPNTARELKATTVVAMDIETASAKISAGPPEDDAEDYEIATCWAGVLPSAQVWGAPVPDPTPHPSSPLPPSSPGTMAARPVPDALRRMVGKAL</sequence>
<dbReference type="PANTHER" id="PTHR34071">
    <property type="entry name" value="5-NITROIMIDAZOLE ANTIBIOTICS RESISTANCE PROTEIN, NIMA-FAMILY-RELATED PROTEIN-RELATED"/>
    <property type="match status" value="1"/>
</dbReference>
<dbReference type="SUPFAM" id="SSF50475">
    <property type="entry name" value="FMN-binding split barrel"/>
    <property type="match status" value="1"/>
</dbReference>
<dbReference type="PANTHER" id="PTHR34071:SF2">
    <property type="entry name" value="FLAVIN-NUCLEOTIDE-BINDING PROTEIN"/>
    <property type="match status" value="1"/>
</dbReference>
<feature type="compositionally biased region" description="Pro residues" evidence="1">
    <location>
        <begin position="201"/>
        <end position="216"/>
    </location>
</feature>
<dbReference type="InterPro" id="IPR024747">
    <property type="entry name" value="Pyridox_Oxase-rel"/>
</dbReference>
<keyword evidence="3" id="KW-1185">Reference proteome</keyword>
<name>A0A8J7S8E2_9PROT</name>
<dbReference type="InterPro" id="IPR012349">
    <property type="entry name" value="Split_barrel_FMN-bd"/>
</dbReference>
<dbReference type="Pfam" id="PF12900">
    <property type="entry name" value="Pyridox_ox_2"/>
    <property type="match status" value="1"/>
</dbReference>
<accession>A0A8J7S8E2</accession>
<dbReference type="Proteomes" id="UP000672602">
    <property type="component" value="Unassembled WGS sequence"/>
</dbReference>
<organism evidence="2 3">
    <name type="scientific">Marivibrio halodurans</name>
    <dbReference type="NCBI Taxonomy" id="2039722"/>
    <lineage>
        <taxon>Bacteria</taxon>
        <taxon>Pseudomonadati</taxon>
        <taxon>Pseudomonadota</taxon>
        <taxon>Alphaproteobacteria</taxon>
        <taxon>Rhodospirillales</taxon>
        <taxon>Rhodospirillaceae</taxon>
        <taxon>Marivibrio</taxon>
    </lineage>
</organism>